<dbReference type="InterPro" id="IPR017972">
    <property type="entry name" value="Cyt_P450_CS"/>
</dbReference>
<comment type="similarity">
    <text evidence="2 7">Belongs to the cytochrome P450 family.</text>
</comment>
<dbReference type="Pfam" id="PF00067">
    <property type="entry name" value="p450"/>
    <property type="match status" value="1"/>
</dbReference>
<reference evidence="9" key="1">
    <citation type="submission" date="2023-06" db="EMBL/GenBank/DDBJ databases">
        <title>Genome-scale phylogeny and comparative genomics of the fungal order Sordariales.</title>
        <authorList>
            <consortium name="Lawrence Berkeley National Laboratory"/>
            <person name="Hensen N."/>
            <person name="Bonometti L."/>
            <person name="Westerberg I."/>
            <person name="Brannstrom I.O."/>
            <person name="Guillou S."/>
            <person name="Cros-Aarteil S."/>
            <person name="Calhoun S."/>
            <person name="Haridas S."/>
            <person name="Kuo A."/>
            <person name="Mondo S."/>
            <person name="Pangilinan J."/>
            <person name="Riley R."/>
            <person name="LaButti K."/>
            <person name="Andreopoulos B."/>
            <person name="Lipzen A."/>
            <person name="Chen C."/>
            <person name="Yanf M."/>
            <person name="Daum C."/>
            <person name="Ng V."/>
            <person name="Clum A."/>
            <person name="Steindorff A."/>
            <person name="Ohm R."/>
            <person name="Martin F."/>
            <person name="Silar P."/>
            <person name="Natvig D."/>
            <person name="Lalanne C."/>
            <person name="Gautier V."/>
            <person name="Ament-velasquez S.L."/>
            <person name="Kruys A."/>
            <person name="Hutchinson M.I."/>
            <person name="Powell A.J."/>
            <person name="Barry K."/>
            <person name="Miller A.N."/>
            <person name="Grigoriev I.V."/>
            <person name="Debuchy R."/>
            <person name="Gladieux P."/>
            <person name="Thoren M.H."/>
            <person name="Johannesson H."/>
        </authorList>
    </citation>
    <scope>NUCLEOTIDE SEQUENCE</scope>
    <source>
        <strain evidence="9">SMH3391-2</strain>
    </source>
</reference>
<keyword evidence="10" id="KW-1185">Reference proteome</keyword>
<dbReference type="PRINTS" id="PR00463">
    <property type="entry name" value="EP450I"/>
</dbReference>
<dbReference type="InterPro" id="IPR001128">
    <property type="entry name" value="Cyt_P450"/>
</dbReference>
<evidence type="ECO:0000256" key="2">
    <source>
        <dbReference type="ARBA" id="ARBA00010617"/>
    </source>
</evidence>
<proteinExistence type="inferred from homology"/>
<protein>
    <submittedName>
        <fullName evidence="9">Cytochrome P450</fullName>
    </submittedName>
</protein>
<dbReference type="InterPro" id="IPR050121">
    <property type="entry name" value="Cytochrome_P450_monoxygenase"/>
</dbReference>
<dbReference type="InterPro" id="IPR036396">
    <property type="entry name" value="Cyt_P450_sf"/>
</dbReference>
<feature type="binding site" description="axial binding residue" evidence="6">
    <location>
        <position position="461"/>
    </location>
    <ligand>
        <name>heme</name>
        <dbReference type="ChEBI" id="CHEBI:30413"/>
    </ligand>
    <ligandPart>
        <name>Fe</name>
        <dbReference type="ChEBI" id="CHEBI:18248"/>
    </ligandPart>
</feature>
<dbReference type="SUPFAM" id="SSF48264">
    <property type="entry name" value="Cytochrome P450"/>
    <property type="match status" value="1"/>
</dbReference>
<dbReference type="PANTHER" id="PTHR24305">
    <property type="entry name" value="CYTOCHROME P450"/>
    <property type="match status" value="1"/>
</dbReference>
<dbReference type="Proteomes" id="UP001174934">
    <property type="component" value="Unassembled WGS sequence"/>
</dbReference>
<evidence type="ECO:0000256" key="6">
    <source>
        <dbReference type="PIRSR" id="PIRSR602401-1"/>
    </source>
</evidence>
<evidence type="ECO:0000256" key="3">
    <source>
        <dbReference type="ARBA" id="ARBA00022617"/>
    </source>
</evidence>
<keyword evidence="8" id="KW-0812">Transmembrane</keyword>
<dbReference type="PANTHER" id="PTHR24305:SF210">
    <property type="entry name" value="CYTOCHROME P450 MONOOXYGENASE ASQL-RELATED"/>
    <property type="match status" value="1"/>
</dbReference>
<feature type="transmembrane region" description="Helical" evidence="8">
    <location>
        <begin position="20"/>
        <end position="46"/>
    </location>
</feature>
<dbReference type="PROSITE" id="PS00086">
    <property type="entry name" value="CYTOCHROME_P450"/>
    <property type="match status" value="1"/>
</dbReference>
<evidence type="ECO:0000313" key="9">
    <source>
        <dbReference type="EMBL" id="KAK0629905.1"/>
    </source>
</evidence>
<comment type="cofactor">
    <cofactor evidence="1 6">
        <name>heme</name>
        <dbReference type="ChEBI" id="CHEBI:30413"/>
    </cofactor>
</comment>
<name>A0AA39XA12_9PEZI</name>
<keyword evidence="5 6" id="KW-0408">Iron</keyword>
<evidence type="ECO:0000313" key="10">
    <source>
        <dbReference type="Proteomes" id="UP001174934"/>
    </source>
</evidence>
<dbReference type="AlphaFoldDB" id="A0AA39XA12"/>
<keyword evidence="4 6" id="KW-0479">Metal-binding</keyword>
<dbReference type="GO" id="GO:0020037">
    <property type="term" value="F:heme binding"/>
    <property type="evidence" value="ECO:0007669"/>
    <property type="project" value="InterPro"/>
</dbReference>
<keyword evidence="3 6" id="KW-0349">Heme</keyword>
<evidence type="ECO:0000256" key="1">
    <source>
        <dbReference type="ARBA" id="ARBA00001971"/>
    </source>
</evidence>
<dbReference type="GO" id="GO:0005506">
    <property type="term" value="F:iron ion binding"/>
    <property type="evidence" value="ECO:0007669"/>
    <property type="project" value="InterPro"/>
</dbReference>
<keyword evidence="8" id="KW-1133">Transmembrane helix</keyword>
<evidence type="ECO:0000256" key="5">
    <source>
        <dbReference type="ARBA" id="ARBA00023004"/>
    </source>
</evidence>
<dbReference type="EMBL" id="JAULSR010000002">
    <property type="protein sequence ID" value="KAK0629905.1"/>
    <property type="molecule type" value="Genomic_DNA"/>
</dbReference>
<accession>A0AA39XA12</accession>
<evidence type="ECO:0000256" key="4">
    <source>
        <dbReference type="ARBA" id="ARBA00022723"/>
    </source>
</evidence>
<keyword evidence="7" id="KW-0503">Monooxygenase</keyword>
<dbReference type="InterPro" id="IPR002401">
    <property type="entry name" value="Cyt_P450_E_grp-I"/>
</dbReference>
<comment type="caution">
    <text evidence="9">The sequence shown here is derived from an EMBL/GenBank/DDBJ whole genome shotgun (WGS) entry which is preliminary data.</text>
</comment>
<dbReference type="GO" id="GO:0004497">
    <property type="term" value="F:monooxygenase activity"/>
    <property type="evidence" value="ECO:0007669"/>
    <property type="project" value="UniProtKB-KW"/>
</dbReference>
<dbReference type="Gene3D" id="1.10.630.10">
    <property type="entry name" value="Cytochrome P450"/>
    <property type="match status" value="1"/>
</dbReference>
<organism evidence="9 10">
    <name type="scientific">Bombardia bombarda</name>
    <dbReference type="NCBI Taxonomy" id="252184"/>
    <lineage>
        <taxon>Eukaryota</taxon>
        <taxon>Fungi</taxon>
        <taxon>Dikarya</taxon>
        <taxon>Ascomycota</taxon>
        <taxon>Pezizomycotina</taxon>
        <taxon>Sordariomycetes</taxon>
        <taxon>Sordariomycetidae</taxon>
        <taxon>Sordariales</taxon>
        <taxon>Lasiosphaeriaceae</taxon>
        <taxon>Bombardia</taxon>
    </lineage>
</organism>
<sequence length="519" mass="59004">MAFDLSQTIAYYWSHTEPVHWGSIATIVLGAVSVYAAARGVYLLYLHPLSKFPGPRIAAVSNVWYAYHWLGGRYPWAIEDALRKHGDVVRIAPNELVFFTPQAFRDIYAPHVRGAEAFVKTDFQNRGKNLGGIVWEEDPIKHRETARRLAPAFSSRAIRAMEPVVHEYMDYFISRMRELGGGDSGIPLVEWTNWLAMDLSADLSTSEKKHEMRDMKRDLQLDVLLAFNSFATVIQVFKRFPLLSPAQLFFAPFSKLMAFLAMEEKTRQGVRRRIERRGELEHVDFFEQMLPGDSPLPTDKDELTHLGAVAMQTMFAEFGPMADWYYGTIAFLLEEPECLRVLVEEVRGAFGAYEEIVPGALATGLPYLHACLEEALRMLPSNNTGLPRYSPGAVVDGCFVPKGTHVQTSLFAMARSPRFFHDPMRFRPQRWLPADHALYDAAFAGDDLKGLYSFSLGPRVCMGREIAWMQGKLFMAKVLWTFDVVKAPGQEGFNMERDLLHYGFLDKPELKVRFVPVSR</sequence>
<keyword evidence="8" id="KW-0472">Membrane</keyword>
<evidence type="ECO:0000256" key="8">
    <source>
        <dbReference type="SAM" id="Phobius"/>
    </source>
</evidence>
<evidence type="ECO:0000256" key="7">
    <source>
        <dbReference type="RuleBase" id="RU000461"/>
    </source>
</evidence>
<dbReference type="GO" id="GO:0016705">
    <property type="term" value="F:oxidoreductase activity, acting on paired donors, with incorporation or reduction of molecular oxygen"/>
    <property type="evidence" value="ECO:0007669"/>
    <property type="project" value="InterPro"/>
</dbReference>
<keyword evidence="7" id="KW-0560">Oxidoreductase</keyword>
<gene>
    <name evidence="9" type="ORF">B0T17DRAFT_506423</name>
</gene>